<dbReference type="GO" id="GO:0005886">
    <property type="term" value="C:plasma membrane"/>
    <property type="evidence" value="ECO:0007669"/>
    <property type="project" value="UniProtKB-SubCell"/>
</dbReference>
<feature type="transmembrane region" description="Helical" evidence="10">
    <location>
        <begin position="355"/>
        <end position="374"/>
    </location>
</feature>
<dbReference type="EMBL" id="OCST01000002">
    <property type="protein sequence ID" value="SOE60385.1"/>
    <property type="molecule type" value="Genomic_DNA"/>
</dbReference>
<dbReference type="Gene3D" id="1.20.1730.10">
    <property type="entry name" value="Sodium/glucose cotransporter"/>
    <property type="match status" value="1"/>
</dbReference>
<evidence type="ECO:0000256" key="2">
    <source>
        <dbReference type="ARBA" id="ARBA00006434"/>
    </source>
</evidence>
<dbReference type="Proteomes" id="UP000219440">
    <property type="component" value="Unassembled WGS sequence"/>
</dbReference>
<evidence type="ECO:0000313" key="12">
    <source>
        <dbReference type="Proteomes" id="UP000219440"/>
    </source>
</evidence>
<dbReference type="PANTHER" id="PTHR48086">
    <property type="entry name" value="SODIUM/PROLINE SYMPORTER-RELATED"/>
    <property type="match status" value="1"/>
</dbReference>
<dbReference type="RefSeq" id="WP_097060223.1">
    <property type="nucleotide sequence ID" value="NZ_BMLC01000001.1"/>
</dbReference>
<evidence type="ECO:0000256" key="10">
    <source>
        <dbReference type="SAM" id="Phobius"/>
    </source>
</evidence>
<comment type="similarity">
    <text evidence="2 9">Belongs to the sodium:solute symporter (SSF) (TC 2.A.21) family.</text>
</comment>
<accession>A0A2C8Z8V3</accession>
<keyword evidence="5 10" id="KW-0812">Transmembrane</keyword>
<reference evidence="11 12" key="1">
    <citation type="submission" date="2017-09" db="EMBL/GenBank/DDBJ databases">
        <authorList>
            <person name="Ehlers B."/>
            <person name="Leendertz F.H."/>
        </authorList>
    </citation>
    <scope>NUCLEOTIDE SEQUENCE [LARGE SCALE GENOMIC DNA]</scope>
    <source>
        <strain evidence="11 12">CGMCC 1.05381</strain>
    </source>
</reference>
<evidence type="ECO:0000256" key="5">
    <source>
        <dbReference type="ARBA" id="ARBA00022692"/>
    </source>
</evidence>
<dbReference type="GO" id="GO:0006847">
    <property type="term" value="P:plasma membrane acetate transport"/>
    <property type="evidence" value="ECO:0007669"/>
    <property type="project" value="TreeGrafter"/>
</dbReference>
<dbReference type="PROSITE" id="PS50283">
    <property type="entry name" value="NA_SOLUT_SYMP_3"/>
    <property type="match status" value="1"/>
</dbReference>
<feature type="transmembrane region" description="Helical" evidence="10">
    <location>
        <begin position="410"/>
        <end position="431"/>
    </location>
</feature>
<keyword evidence="4" id="KW-1003">Cell membrane</keyword>
<dbReference type="AlphaFoldDB" id="A0A2C8Z8V3"/>
<feature type="transmembrane region" description="Helical" evidence="10">
    <location>
        <begin position="315"/>
        <end position="343"/>
    </location>
</feature>
<evidence type="ECO:0000256" key="4">
    <source>
        <dbReference type="ARBA" id="ARBA00022475"/>
    </source>
</evidence>
<proteinExistence type="inferred from homology"/>
<evidence type="ECO:0000256" key="1">
    <source>
        <dbReference type="ARBA" id="ARBA00004651"/>
    </source>
</evidence>
<dbReference type="InterPro" id="IPR050277">
    <property type="entry name" value="Sodium:Solute_Symporter"/>
</dbReference>
<feature type="transmembrane region" description="Helical" evidence="10">
    <location>
        <begin position="183"/>
        <end position="201"/>
    </location>
</feature>
<evidence type="ECO:0000256" key="9">
    <source>
        <dbReference type="RuleBase" id="RU362091"/>
    </source>
</evidence>
<sequence>MNPVLSVAAIAFVVLATVIIGFFGLRISRTTDDFLVASRTVRPWWNASAISGEYLSAATFLGLAGLILLAGSSAFWFPIGYSAGYLALLLFVAAPLRRSGARTIPDFFDARLDSAGVRRLTSVLVVLIAWLYIVPQFHGAALAINVVLGLPPWVGAVGVAVLVAVIVAAGGMRSITFVQGFHYWLKLTALTVPVVFLLIVTSGSEGSIDPTVVFPVEAGPANQDVYRTVSLLLALLLGTMGLPHVLVRFYTSPTGGSARRTTVIVIVMISVFYMVSSTMGLIARRFAGDLASPATADSVVLLLPSRLIPGVGGQLLTALIIAGAFAAFIATASGLVVSIAGVVSQEVLGGGVRAFRISALASVVVPLLFTFVTVPNGLTSSVGLVFLVAASSLSPVLLLGVWWRGLTAHGAIAGMLTGSGSVTLALVVTAFGSVSDPILEAALAQPAAWIIPLATATTVLVSLGRRRHHSHHVDRFFLRLHAPER</sequence>
<feature type="transmembrane region" description="Helical" evidence="10">
    <location>
        <begin position="229"/>
        <end position="250"/>
    </location>
</feature>
<feature type="transmembrane region" description="Helical" evidence="10">
    <location>
        <begin position="45"/>
        <end position="69"/>
    </location>
</feature>
<keyword evidence="6" id="KW-0769">Symport</keyword>
<protein>
    <submittedName>
        <fullName evidence="11">Na+(Or H+)/acetate symporter ActP</fullName>
    </submittedName>
</protein>
<feature type="transmembrane region" description="Helical" evidence="10">
    <location>
        <begin position="262"/>
        <end position="283"/>
    </location>
</feature>
<organism evidence="11 12">
    <name type="scientific">Salinibacterium xinjiangense</name>
    <dbReference type="NCBI Taxonomy" id="386302"/>
    <lineage>
        <taxon>Bacteria</taxon>
        <taxon>Bacillati</taxon>
        <taxon>Actinomycetota</taxon>
        <taxon>Actinomycetes</taxon>
        <taxon>Micrococcales</taxon>
        <taxon>Microbacteriaceae</taxon>
        <taxon>Salinibacterium</taxon>
    </lineage>
</organism>
<name>A0A2C8Z8V3_9MICO</name>
<evidence type="ECO:0000256" key="6">
    <source>
        <dbReference type="ARBA" id="ARBA00022847"/>
    </source>
</evidence>
<dbReference type="InterPro" id="IPR038377">
    <property type="entry name" value="Na/Glc_symporter_sf"/>
</dbReference>
<dbReference type="InterPro" id="IPR001734">
    <property type="entry name" value="Na/solute_symporter"/>
</dbReference>
<dbReference type="CDD" id="cd11480">
    <property type="entry name" value="SLC5sbd_u4"/>
    <property type="match status" value="1"/>
</dbReference>
<feature type="transmembrane region" description="Helical" evidence="10">
    <location>
        <begin position="153"/>
        <end position="171"/>
    </location>
</feature>
<dbReference type="PANTHER" id="PTHR48086:SF6">
    <property type="entry name" value="CATION_ACETATE SYMPORTER ACTP"/>
    <property type="match status" value="1"/>
</dbReference>
<dbReference type="GO" id="GO:0015123">
    <property type="term" value="F:acetate transmembrane transporter activity"/>
    <property type="evidence" value="ECO:0007669"/>
    <property type="project" value="TreeGrafter"/>
</dbReference>
<keyword evidence="7 10" id="KW-1133">Transmembrane helix</keyword>
<evidence type="ECO:0000256" key="7">
    <source>
        <dbReference type="ARBA" id="ARBA00022989"/>
    </source>
</evidence>
<evidence type="ECO:0000256" key="3">
    <source>
        <dbReference type="ARBA" id="ARBA00022448"/>
    </source>
</evidence>
<dbReference type="GO" id="GO:0015293">
    <property type="term" value="F:symporter activity"/>
    <property type="evidence" value="ECO:0007669"/>
    <property type="project" value="UniProtKB-KW"/>
</dbReference>
<comment type="subcellular location">
    <subcellularLocation>
        <location evidence="1">Cell membrane</location>
        <topology evidence="1">Multi-pass membrane protein</topology>
    </subcellularLocation>
</comment>
<dbReference type="Pfam" id="PF00474">
    <property type="entry name" value="SSF"/>
    <property type="match status" value="1"/>
</dbReference>
<feature type="transmembrane region" description="Helical" evidence="10">
    <location>
        <begin position="116"/>
        <end position="133"/>
    </location>
</feature>
<keyword evidence="8 10" id="KW-0472">Membrane</keyword>
<keyword evidence="3" id="KW-0813">Transport</keyword>
<feature type="transmembrane region" description="Helical" evidence="10">
    <location>
        <begin position="75"/>
        <end position="96"/>
    </location>
</feature>
<gene>
    <name evidence="11" type="ORF">SAMN06296378_1090</name>
</gene>
<evidence type="ECO:0000313" key="11">
    <source>
        <dbReference type="EMBL" id="SOE60385.1"/>
    </source>
</evidence>
<evidence type="ECO:0000256" key="8">
    <source>
        <dbReference type="ARBA" id="ARBA00023136"/>
    </source>
</evidence>
<feature type="transmembrane region" description="Helical" evidence="10">
    <location>
        <begin position="380"/>
        <end position="403"/>
    </location>
</feature>
<dbReference type="OrthoDB" id="9764416at2"/>
<feature type="transmembrane region" description="Helical" evidence="10">
    <location>
        <begin position="6"/>
        <end position="25"/>
    </location>
</feature>
<feature type="transmembrane region" description="Helical" evidence="10">
    <location>
        <begin position="443"/>
        <end position="463"/>
    </location>
</feature>
<keyword evidence="12" id="KW-1185">Reference proteome</keyword>